<protein>
    <submittedName>
        <fullName evidence="5">Oxygen-insensitive NAD(P)H nitroreductase</fullName>
    </submittedName>
</protein>
<feature type="domain" description="Nitroreductase" evidence="4">
    <location>
        <begin position="9"/>
        <end position="194"/>
    </location>
</feature>
<evidence type="ECO:0000256" key="1">
    <source>
        <dbReference type="ARBA" id="ARBA00007118"/>
    </source>
</evidence>
<evidence type="ECO:0000256" key="2">
    <source>
        <dbReference type="ARBA" id="ARBA00022857"/>
    </source>
</evidence>
<dbReference type="PANTHER" id="PTHR43673">
    <property type="entry name" value="NAD(P)H NITROREDUCTASE YDGI-RELATED"/>
    <property type="match status" value="1"/>
</dbReference>
<keyword evidence="3" id="KW-0560">Oxidoreductase</keyword>
<dbReference type="EMBL" id="CP031700">
    <property type="protein sequence ID" value="QEY26348.1"/>
    <property type="molecule type" value="Genomic_DNA"/>
</dbReference>
<dbReference type="AlphaFoldDB" id="A0A5J6PUD7"/>
<accession>A0A5J6PUD7</accession>
<gene>
    <name evidence="5" type="ORF">D0T92_07285</name>
</gene>
<evidence type="ECO:0000313" key="6">
    <source>
        <dbReference type="Proteomes" id="UP000325713"/>
    </source>
</evidence>
<comment type="similarity">
    <text evidence="1">Belongs to the nitroreductase family.</text>
</comment>
<evidence type="ECO:0000256" key="3">
    <source>
        <dbReference type="ARBA" id="ARBA00023002"/>
    </source>
</evidence>
<dbReference type="PANTHER" id="PTHR43673:SF10">
    <property type="entry name" value="NADH DEHYDROGENASE_NAD(P)H NITROREDUCTASE XCC3605-RELATED"/>
    <property type="match status" value="1"/>
</dbReference>
<dbReference type="OrthoDB" id="9809288at2"/>
<dbReference type="InterPro" id="IPR033878">
    <property type="entry name" value="NfsB-like"/>
</dbReference>
<name>A0A5J6PUD7_9NEIS</name>
<dbReference type="SUPFAM" id="SSF55469">
    <property type="entry name" value="FMN-dependent nitroreductase-like"/>
    <property type="match status" value="1"/>
</dbReference>
<dbReference type="InterPro" id="IPR000415">
    <property type="entry name" value="Nitroreductase-like"/>
</dbReference>
<sequence>MKTLKEALDWRYTTKVYDAGKKISAEDFAQIEHILQFSPSSTNLQPSHFIIADDDAGKARIAKAAEGPYAYNAPKIKNASHIIVFCSKVFADDEHLEAVLEQEDKDGRFAEEANKTQMHNTRRMFLNIHRYNYKDEPHWHARQTYLTFGAVLLGAAQLGLDATPIEGVDMAKVDEEFGLHQKGYSALAVIALGYRDEAEDFNARLPKSRLPKEKLFTKA</sequence>
<dbReference type="NCBIfam" id="NF008275">
    <property type="entry name" value="PRK11053.1"/>
    <property type="match status" value="1"/>
</dbReference>
<evidence type="ECO:0000313" key="5">
    <source>
        <dbReference type="EMBL" id="QEY26348.1"/>
    </source>
</evidence>
<dbReference type="Pfam" id="PF00881">
    <property type="entry name" value="Nitroreductase"/>
    <property type="match status" value="1"/>
</dbReference>
<evidence type="ECO:0000259" key="4">
    <source>
        <dbReference type="Pfam" id="PF00881"/>
    </source>
</evidence>
<keyword evidence="6" id="KW-1185">Reference proteome</keyword>
<dbReference type="RefSeq" id="WP_151051555.1">
    <property type="nucleotide sequence ID" value="NZ_CP031700.1"/>
</dbReference>
<dbReference type="CDD" id="cd02149">
    <property type="entry name" value="NfsB-like"/>
    <property type="match status" value="1"/>
</dbReference>
<reference evidence="5 6" key="1">
    <citation type="submission" date="2018-08" db="EMBL/GenBank/DDBJ databases">
        <title>Neisseria zalophi ATCC BAA-2455 complete genome.</title>
        <authorList>
            <person name="Veseli I.A."/>
            <person name="Buttler R."/>
            <person name="Mascarenhas dos Santos A.C."/>
            <person name="Pombert J.-F."/>
        </authorList>
    </citation>
    <scope>NUCLEOTIDE SEQUENCE [LARGE SCALE GENOMIC DNA]</scope>
    <source>
        <strain evidence="5 6">ATCC BAA-2455</strain>
    </source>
</reference>
<keyword evidence="2" id="KW-0521">NADP</keyword>
<dbReference type="Gene3D" id="3.40.109.10">
    <property type="entry name" value="NADH Oxidase"/>
    <property type="match status" value="1"/>
</dbReference>
<organism evidence="5 6">
    <name type="scientific">Neisseria zalophi</name>
    <dbReference type="NCBI Taxonomy" id="640030"/>
    <lineage>
        <taxon>Bacteria</taxon>
        <taxon>Pseudomonadati</taxon>
        <taxon>Pseudomonadota</taxon>
        <taxon>Betaproteobacteria</taxon>
        <taxon>Neisseriales</taxon>
        <taxon>Neisseriaceae</taxon>
        <taxon>Neisseria</taxon>
    </lineage>
</organism>
<dbReference type="GO" id="GO:0016491">
    <property type="term" value="F:oxidoreductase activity"/>
    <property type="evidence" value="ECO:0007669"/>
    <property type="project" value="UniProtKB-KW"/>
</dbReference>
<dbReference type="InterPro" id="IPR029479">
    <property type="entry name" value="Nitroreductase"/>
</dbReference>
<dbReference type="Proteomes" id="UP000325713">
    <property type="component" value="Chromosome"/>
</dbReference>
<dbReference type="KEGG" id="nzl:D0T92_07285"/>
<proteinExistence type="inferred from homology"/>